<dbReference type="GO" id="GO:0016787">
    <property type="term" value="F:hydrolase activity"/>
    <property type="evidence" value="ECO:0007669"/>
    <property type="project" value="InterPro"/>
</dbReference>
<evidence type="ECO:0000259" key="1">
    <source>
        <dbReference type="Pfam" id="PF00149"/>
    </source>
</evidence>
<dbReference type="Pfam" id="PF00149">
    <property type="entry name" value="Metallophos"/>
    <property type="match status" value="1"/>
</dbReference>
<dbReference type="InterPro" id="IPR029052">
    <property type="entry name" value="Metallo-depent_PP-like"/>
</dbReference>
<dbReference type="InterPro" id="IPR004843">
    <property type="entry name" value="Calcineurin-like_PHP"/>
</dbReference>
<reference evidence="2" key="1">
    <citation type="journal article" date="2021" name="Proc. Natl. Acad. Sci. U.S.A.">
        <title>A Catalog of Tens of Thousands of Viruses from Human Metagenomes Reveals Hidden Associations with Chronic Diseases.</title>
        <authorList>
            <person name="Tisza M.J."/>
            <person name="Buck C.B."/>
        </authorList>
    </citation>
    <scope>NUCLEOTIDE SEQUENCE</scope>
    <source>
        <strain evidence="2">CtUX613</strain>
    </source>
</reference>
<evidence type="ECO:0000313" key="2">
    <source>
        <dbReference type="EMBL" id="DAD91478.1"/>
    </source>
</evidence>
<dbReference type="SUPFAM" id="SSF56300">
    <property type="entry name" value="Metallo-dependent phosphatases"/>
    <property type="match status" value="1"/>
</dbReference>
<dbReference type="Gene3D" id="3.60.21.10">
    <property type="match status" value="1"/>
</dbReference>
<organism evidence="2">
    <name type="scientific">Myoviridae sp. ctUX613</name>
    <dbReference type="NCBI Taxonomy" id="2826660"/>
    <lineage>
        <taxon>Viruses</taxon>
        <taxon>Duplodnaviria</taxon>
        <taxon>Heunggongvirae</taxon>
        <taxon>Uroviricota</taxon>
        <taxon>Caudoviricetes</taxon>
    </lineage>
</organism>
<feature type="domain" description="Calcineurin-like phosphoesterase" evidence="1">
    <location>
        <begin position="224"/>
        <end position="370"/>
    </location>
</feature>
<dbReference type="EMBL" id="BK015114">
    <property type="protein sequence ID" value="DAD91478.1"/>
    <property type="molecule type" value="Genomic_DNA"/>
</dbReference>
<sequence length="756" mass="87239">MILAGGADLVKQSELYEPMLYYGSKARITVDYVSDIHLLHHAPYFNYDIQKTIRAIAKSLYESMSFGRWGGTTVQAFLGDISSDGRVTVAFYKQYRMQDMYRQYKRFKRSLRSESDIQQLERRHIEIEKRYDRLSRFIDSKEVMIRALKSEIDEYVSYSKVIAPKGRLEDIKKYLASNYYKKREVPDAVTEKILLVSAVQDKVSDLQRKLLRLEQGINAEYDYDIVRLADFHYEQPSILGVVILGNHEYIGFYDVDDAVKFYKKELEPLGYRVLQNESLENDQVVIYAGSGFAKYSEQFNANNIVCCDAMMGNRDYEIAQTAVFEQEYEAARQHAKDTGKCFICLTHYPVESCLSKFDKDTVYFSGHTHRNERYKTEDRVLYADNQVGYHKNGGFDGVVRFKRATTDPARNPYADFEDGYQQTTPDAYLQFYDYIGESVGEGKLIRKRCETGELYVIKSRGYYGFFVVNNSGISIVNGGKTKKIALSKNIEWIYDNFNIVVSKYLAVLEPLRAAQLQISRELKRLGFYGTIHGLIVDVDFYNHIMVNPIDGTITFYYSPEFGQVRPFESFQKQLAFMGCAGLLESKVTDSQRNEIALYGSNMLAAVENNYVMSEMATVSRRTGVYGVSRAVNPLQRLFTGHVLRDFDLRLIEVEDDSATHRALSMRGRVYMDRDFNEYLVIRDDLGEFLTLIDCQGSESVTTIQKVRSSMTGKSYERARWNTFSIEATVAEYGENLPESWREAIQQMSPRVLENKK</sequence>
<name>A0A8S5N9W4_9CAUD</name>
<proteinExistence type="predicted"/>
<accession>A0A8S5N9W4</accession>
<protein>
    <recommendedName>
        <fullName evidence="1">Calcineurin-like phosphoesterase domain-containing protein</fullName>
    </recommendedName>
</protein>